<proteinExistence type="predicted"/>
<feature type="transmembrane region" description="Helical" evidence="1">
    <location>
        <begin position="101"/>
        <end position="120"/>
    </location>
</feature>
<feature type="transmembrane region" description="Helical" evidence="1">
    <location>
        <begin position="46"/>
        <end position="67"/>
    </location>
</feature>
<sequence length="125" mass="12130">MTGEGGGAAGWAGRPVFAANETLAFLVEVLALAFLAWWGFALGGVLGVACGIGAPAAGIALWGAFAAPRARIRLPLAGVLVVKALVLGGGAVALAGAGHGAAAAAFGAVAVANTALAETMRRRPR</sequence>
<reference evidence="2 3" key="1">
    <citation type="journal article" date="2014" name="Int. J. Syst. Evol. Microbiol.">
        <title>Streptomyces hoynatensis sp. nov., isolated from deep marine sediment.</title>
        <authorList>
            <person name="Veyisoglu A."/>
            <person name="Sahin N."/>
        </authorList>
    </citation>
    <scope>NUCLEOTIDE SEQUENCE [LARGE SCALE GENOMIC DNA]</scope>
    <source>
        <strain evidence="2 3">KCTC 29097</strain>
    </source>
</reference>
<keyword evidence="1" id="KW-0472">Membrane</keyword>
<keyword evidence="3" id="KW-1185">Reference proteome</keyword>
<dbReference type="InterPro" id="IPR021214">
    <property type="entry name" value="DUF2568"/>
</dbReference>
<accession>A0A3A9Z4C0</accession>
<dbReference type="Proteomes" id="UP000272474">
    <property type="component" value="Unassembled WGS sequence"/>
</dbReference>
<name>A0A3A9Z4C0_9ACTN</name>
<dbReference type="AlphaFoldDB" id="A0A3A9Z4C0"/>
<dbReference type="RefSeq" id="WP_120678428.1">
    <property type="nucleotide sequence ID" value="NZ_RBAL01000005.1"/>
</dbReference>
<evidence type="ECO:0000313" key="3">
    <source>
        <dbReference type="Proteomes" id="UP000272474"/>
    </source>
</evidence>
<feature type="transmembrane region" description="Helical" evidence="1">
    <location>
        <begin position="23"/>
        <end position="40"/>
    </location>
</feature>
<keyword evidence="1" id="KW-1133">Transmembrane helix</keyword>
<organism evidence="2 3">
    <name type="scientific">Streptomyces hoynatensis</name>
    <dbReference type="NCBI Taxonomy" id="1141874"/>
    <lineage>
        <taxon>Bacteria</taxon>
        <taxon>Bacillati</taxon>
        <taxon>Actinomycetota</taxon>
        <taxon>Actinomycetes</taxon>
        <taxon>Kitasatosporales</taxon>
        <taxon>Streptomycetaceae</taxon>
        <taxon>Streptomyces</taxon>
    </lineage>
</organism>
<dbReference type="EMBL" id="RBAL01000005">
    <property type="protein sequence ID" value="RKN43123.1"/>
    <property type="molecule type" value="Genomic_DNA"/>
</dbReference>
<protein>
    <submittedName>
        <fullName evidence="2">DUF2568 domain-containing protein</fullName>
    </submittedName>
</protein>
<keyword evidence="1" id="KW-0812">Transmembrane</keyword>
<dbReference type="Pfam" id="PF10823">
    <property type="entry name" value="DUF2568"/>
    <property type="match status" value="1"/>
</dbReference>
<comment type="caution">
    <text evidence="2">The sequence shown here is derived from an EMBL/GenBank/DDBJ whole genome shotgun (WGS) entry which is preliminary data.</text>
</comment>
<gene>
    <name evidence="2" type="ORF">D7294_11580</name>
</gene>
<evidence type="ECO:0000256" key="1">
    <source>
        <dbReference type="SAM" id="Phobius"/>
    </source>
</evidence>
<evidence type="ECO:0000313" key="2">
    <source>
        <dbReference type="EMBL" id="RKN43123.1"/>
    </source>
</evidence>
<feature type="transmembrane region" description="Helical" evidence="1">
    <location>
        <begin position="74"/>
        <end position="95"/>
    </location>
</feature>